<sequence>MAYYRPQPRPVAPPPHALHRLPYPYTDAVPPPPVAGAVAAAAAPPIHHVRGPPPFWDSRPGAWEDGRDYLLRDPRFPAGVLPPGQQQHLGRWPSQQQLDGAYTFPPRQPVVMSPYEPAGWAPPPPLLPPPPPPPPTAPASYFGKGRQLAQGVVPHGFEGGLDRNNAASGRLERNGTASVTIVIRDPQDKEAATPVIDLTEEGEIVEPLGPHSRALVRIRERRQSPTGVDFAHHNGGVKRKYPNGWDMPQPHPPPPPPPPLAGAGRIAINPKFYAQFQGQLGRTPEPRSMGGPPGMGPVVAADRSPPTTKSELAPTPRVSSASSPPASAASLKSPLVPQSPPPVVDPTQPIPFNSNTLRATELSSSRSTAFAVDQHPWKIRSTRKLVARPRPDSYSFTTTETMMMPMPSSSRPVVERDGKKERMIFADAWISPEEMRATYTSKTARRT</sequence>
<feature type="region of interest" description="Disordered" evidence="1">
    <location>
        <begin position="121"/>
        <end position="142"/>
    </location>
</feature>
<feature type="region of interest" description="Disordered" evidence="1">
    <location>
        <begin position="74"/>
        <end position="104"/>
    </location>
</feature>
<feature type="compositionally biased region" description="Pro residues" evidence="1">
    <location>
        <begin position="249"/>
        <end position="260"/>
    </location>
</feature>
<proteinExistence type="predicted"/>
<feature type="compositionally biased region" description="Polar residues" evidence="1">
    <location>
        <begin position="84"/>
        <end position="98"/>
    </location>
</feature>
<dbReference type="EMBL" id="JADGJQ010000021">
    <property type="protein sequence ID" value="KAJ3179396.1"/>
    <property type="molecule type" value="Genomic_DNA"/>
</dbReference>
<feature type="region of interest" description="Disordered" evidence="1">
    <location>
        <begin position="153"/>
        <end position="172"/>
    </location>
</feature>
<feature type="region of interest" description="Disordered" evidence="1">
    <location>
        <begin position="225"/>
        <end position="354"/>
    </location>
</feature>
<name>A0AAD5TN35_9FUNG</name>
<feature type="compositionally biased region" description="Pro residues" evidence="1">
    <location>
        <begin position="121"/>
        <end position="137"/>
    </location>
</feature>
<dbReference type="Proteomes" id="UP001212152">
    <property type="component" value="Unassembled WGS sequence"/>
</dbReference>
<keyword evidence="3" id="KW-1185">Reference proteome</keyword>
<dbReference type="AlphaFoldDB" id="A0AAD5TN35"/>
<evidence type="ECO:0000256" key="1">
    <source>
        <dbReference type="SAM" id="MobiDB-lite"/>
    </source>
</evidence>
<dbReference type="PRINTS" id="PR01217">
    <property type="entry name" value="PRICHEXTENSN"/>
</dbReference>
<organism evidence="2 3">
    <name type="scientific">Geranomyces variabilis</name>
    <dbReference type="NCBI Taxonomy" id="109894"/>
    <lineage>
        <taxon>Eukaryota</taxon>
        <taxon>Fungi</taxon>
        <taxon>Fungi incertae sedis</taxon>
        <taxon>Chytridiomycota</taxon>
        <taxon>Chytridiomycota incertae sedis</taxon>
        <taxon>Chytridiomycetes</taxon>
        <taxon>Spizellomycetales</taxon>
        <taxon>Powellomycetaceae</taxon>
        <taxon>Geranomyces</taxon>
    </lineage>
</organism>
<feature type="region of interest" description="Disordered" evidence="1">
    <location>
        <begin position="387"/>
        <end position="418"/>
    </location>
</feature>
<feature type="compositionally biased region" description="Low complexity" evidence="1">
    <location>
        <begin position="397"/>
        <end position="412"/>
    </location>
</feature>
<reference evidence="2" key="1">
    <citation type="submission" date="2020-05" db="EMBL/GenBank/DDBJ databases">
        <title>Phylogenomic resolution of chytrid fungi.</title>
        <authorList>
            <person name="Stajich J.E."/>
            <person name="Amses K."/>
            <person name="Simmons R."/>
            <person name="Seto K."/>
            <person name="Myers J."/>
            <person name="Bonds A."/>
            <person name="Quandt C.A."/>
            <person name="Barry K."/>
            <person name="Liu P."/>
            <person name="Grigoriev I."/>
            <person name="Longcore J.E."/>
            <person name="James T.Y."/>
        </authorList>
    </citation>
    <scope>NUCLEOTIDE SEQUENCE</scope>
    <source>
        <strain evidence="2">JEL0379</strain>
    </source>
</reference>
<evidence type="ECO:0000313" key="2">
    <source>
        <dbReference type="EMBL" id="KAJ3179396.1"/>
    </source>
</evidence>
<accession>A0AAD5TN35</accession>
<protein>
    <submittedName>
        <fullName evidence="2">Uncharacterized protein</fullName>
    </submittedName>
</protein>
<evidence type="ECO:0000313" key="3">
    <source>
        <dbReference type="Proteomes" id="UP001212152"/>
    </source>
</evidence>
<comment type="caution">
    <text evidence="2">The sequence shown here is derived from an EMBL/GenBank/DDBJ whole genome shotgun (WGS) entry which is preliminary data.</text>
</comment>
<gene>
    <name evidence="2" type="ORF">HDU87_003006</name>
</gene>
<feature type="compositionally biased region" description="Low complexity" evidence="1">
    <location>
        <begin position="313"/>
        <end position="336"/>
    </location>
</feature>